<evidence type="ECO:0000256" key="1">
    <source>
        <dbReference type="SAM" id="SignalP"/>
    </source>
</evidence>
<gene>
    <name evidence="2" type="ORF">TWF694_010118</name>
</gene>
<evidence type="ECO:0000313" key="2">
    <source>
        <dbReference type="EMBL" id="KAK6538539.1"/>
    </source>
</evidence>
<dbReference type="EMBL" id="JAVHJO010000007">
    <property type="protein sequence ID" value="KAK6538539.1"/>
    <property type="molecule type" value="Genomic_DNA"/>
</dbReference>
<feature type="signal peptide" evidence="1">
    <location>
        <begin position="1"/>
        <end position="23"/>
    </location>
</feature>
<proteinExistence type="predicted"/>
<sequence>MKLPYLASGLVALSAFTINAVGAAPFDEFFFPINVITTRTWTYSTKICSTSLGPKSCKFSTVLTTKKATTTPAVYTTITPIVYSTPTKIVTVKSTVTKRVTATITLPPVTKTRTKTVSESSTILDTENVTTLITVTETVSEMTEAQNILMIPVPTDFRYPNPGRETNFNFKRDLSLRSPDLDLKPGDIEHNELPRSFKLEARTYVQRQYPVKVFCTVYFGVIIPKTSACTARTKTIVRPTVIKTTACGTITVYATDRTTLSPTVTVDTTVTETTLTTTTVTDFTPTTVTVTVTSVSVSELPQETYYEACGFSNMVASHPDGRWVYGESQVTGVSPLFVPGITNPHECCVFCFQANGCLGARYTLLDSGTWVCAVTRYSGSAITCNEQDQSAGTYILYGDSISTYIINGPCGQWTYSGTLDL</sequence>
<evidence type="ECO:0000313" key="3">
    <source>
        <dbReference type="Proteomes" id="UP001365542"/>
    </source>
</evidence>
<protein>
    <recommendedName>
        <fullName evidence="4">Apple domain-containing protein</fullName>
    </recommendedName>
</protein>
<accession>A0AAV9X8X1</accession>
<feature type="chain" id="PRO_5043788061" description="Apple domain-containing protein" evidence="1">
    <location>
        <begin position="24"/>
        <end position="421"/>
    </location>
</feature>
<dbReference type="AlphaFoldDB" id="A0AAV9X8X1"/>
<keyword evidence="3" id="KW-1185">Reference proteome</keyword>
<comment type="caution">
    <text evidence="2">The sequence shown here is derived from an EMBL/GenBank/DDBJ whole genome shotgun (WGS) entry which is preliminary data.</text>
</comment>
<dbReference type="Proteomes" id="UP001365542">
    <property type="component" value="Unassembled WGS sequence"/>
</dbReference>
<keyword evidence="1" id="KW-0732">Signal</keyword>
<organism evidence="2 3">
    <name type="scientific">Orbilia ellipsospora</name>
    <dbReference type="NCBI Taxonomy" id="2528407"/>
    <lineage>
        <taxon>Eukaryota</taxon>
        <taxon>Fungi</taxon>
        <taxon>Dikarya</taxon>
        <taxon>Ascomycota</taxon>
        <taxon>Pezizomycotina</taxon>
        <taxon>Orbiliomycetes</taxon>
        <taxon>Orbiliales</taxon>
        <taxon>Orbiliaceae</taxon>
        <taxon>Orbilia</taxon>
    </lineage>
</organism>
<evidence type="ECO:0008006" key="4">
    <source>
        <dbReference type="Google" id="ProtNLM"/>
    </source>
</evidence>
<name>A0AAV9X8X1_9PEZI</name>
<reference evidence="2 3" key="1">
    <citation type="submission" date="2019-10" db="EMBL/GenBank/DDBJ databases">
        <authorList>
            <person name="Palmer J.M."/>
        </authorList>
    </citation>
    <scope>NUCLEOTIDE SEQUENCE [LARGE SCALE GENOMIC DNA]</scope>
    <source>
        <strain evidence="2 3">TWF694</strain>
    </source>
</reference>